<gene>
    <name evidence="6" type="ordered locus">Pden_1455</name>
</gene>
<feature type="transmembrane region" description="Helical" evidence="4">
    <location>
        <begin position="61"/>
        <end position="82"/>
    </location>
</feature>
<dbReference type="GO" id="GO:0022857">
    <property type="term" value="F:transmembrane transporter activity"/>
    <property type="evidence" value="ECO:0007669"/>
    <property type="project" value="InterPro"/>
</dbReference>
<dbReference type="OrthoDB" id="9797953at2"/>
<dbReference type="Pfam" id="PF06779">
    <property type="entry name" value="MFS_4"/>
    <property type="match status" value="1"/>
</dbReference>
<dbReference type="Proteomes" id="UP000000361">
    <property type="component" value="Chromosome 1"/>
</dbReference>
<reference evidence="7" key="1">
    <citation type="submission" date="2006-12" db="EMBL/GenBank/DDBJ databases">
        <title>Complete sequence of chromosome 1 of Paracoccus denitrificans PD1222.</title>
        <authorList>
            <person name="Copeland A."/>
            <person name="Lucas S."/>
            <person name="Lapidus A."/>
            <person name="Barry K."/>
            <person name="Detter J.C."/>
            <person name="Glavina del Rio T."/>
            <person name="Hammon N."/>
            <person name="Israni S."/>
            <person name="Dalin E."/>
            <person name="Tice H."/>
            <person name="Pitluck S."/>
            <person name="Munk A.C."/>
            <person name="Brettin T."/>
            <person name="Bruce D."/>
            <person name="Han C."/>
            <person name="Tapia R."/>
            <person name="Gilna P."/>
            <person name="Schmutz J."/>
            <person name="Larimer F."/>
            <person name="Land M."/>
            <person name="Hauser L."/>
            <person name="Kyrpides N."/>
            <person name="Lykidis A."/>
            <person name="Spiro S."/>
            <person name="Richardson D.J."/>
            <person name="Moir J.W.B."/>
            <person name="Ferguson S.J."/>
            <person name="van Spanning R.J.M."/>
            <person name="Richardson P."/>
        </authorList>
    </citation>
    <scope>NUCLEOTIDE SEQUENCE [LARGE SCALE GENOMIC DNA]</scope>
    <source>
        <strain evidence="7">Pd 1222</strain>
    </source>
</reference>
<keyword evidence="3 4" id="KW-0472">Membrane</keyword>
<feature type="domain" description="Major facilitator superfamily (MFS) profile" evidence="5">
    <location>
        <begin position="23"/>
        <end position="402"/>
    </location>
</feature>
<keyword evidence="1 4" id="KW-0812">Transmembrane</keyword>
<organism evidence="6 7">
    <name type="scientific">Paracoccus denitrificans (strain Pd 1222)</name>
    <dbReference type="NCBI Taxonomy" id="318586"/>
    <lineage>
        <taxon>Bacteria</taxon>
        <taxon>Pseudomonadati</taxon>
        <taxon>Pseudomonadota</taxon>
        <taxon>Alphaproteobacteria</taxon>
        <taxon>Rhodobacterales</taxon>
        <taxon>Paracoccaceae</taxon>
        <taxon>Paracoccus</taxon>
    </lineage>
</organism>
<dbReference type="GO" id="GO:0005886">
    <property type="term" value="C:plasma membrane"/>
    <property type="evidence" value="ECO:0007669"/>
    <property type="project" value="TreeGrafter"/>
</dbReference>
<evidence type="ECO:0000256" key="4">
    <source>
        <dbReference type="SAM" id="Phobius"/>
    </source>
</evidence>
<dbReference type="eggNOG" id="COG2814">
    <property type="taxonomic scope" value="Bacteria"/>
</dbReference>
<feature type="transmembrane region" description="Helical" evidence="4">
    <location>
        <begin position="348"/>
        <end position="370"/>
    </location>
</feature>
<proteinExistence type="predicted"/>
<dbReference type="PROSITE" id="PS50850">
    <property type="entry name" value="MFS"/>
    <property type="match status" value="1"/>
</dbReference>
<name>A1B211_PARDP</name>
<evidence type="ECO:0000313" key="7">
    <source>
        <dbReference type="Proteomes" id="UP000000361"/>
    </source>
</evidence>
<evidence type="ECO:0000313" key="6">
    <source>
        <dbReference type="EMBL" id="ABL69555.1"/>
    </source>
</evidence>
<evidence type="ECO:0000256" key="1">
    <source>
        <dbReference type="ARBA" id="ARBA00022692"/>
    </source>
</evidence>
<feature type="transmembrane region" description="Helical" evidence="4">
    <location>
        <begin position="182"/>
        <end position="200"/>
    </location>
</feature>
<dbReference type="PANTHER" id="PTHR23537:SF1">
    <property type="entry name" value="SUGAR TRANSPORTER"/>
    <property type="match status" value="1"/>
</dbReference>
<feature type="transmembrane region" description="Helical" evidence="4">
    <location>
        <begin position="376"/>
        <end position="397"/>
    </location>
</feature>
<keyword evidence="7" id="KW-1185">Reference proteome</keyword>
<feature type="transmembrane region" description="Helical" evidence="4">
    <location>
        <begin position="290"/>
        <end position="307"/>
    </location>
</feature>
<dbReference type="Gene3D" id="1.20.1250.20">
    <property type="entry name" value="MFS general substrate transporter like domains"/>
    <property type="match status" value="1"/>
</dbReference>
<evidence type="ECO:0000256" key="3">
    <source>
        <dbReference type="ARBA" id="ARBA00023136"/>
    </source>
</evidence>
<evidence type="ECO:0000259" key="5">
    <source>
        <dbReference type="PROSITE" id="PS50850"/>
    </source>
</evidence>
<dbReference type="EnsemblBacteria" id="ABL69555">
    <property type="protein sequence ID" value="ABL69555"/>
    <property type="gene ID" value="Pden_1455"/>
</dbReference>
<feature type="transmembrane region" description="Helical" evidence="4">
    <location>
        <begin position="221"/>
        <end position="249"/>
    </location>
</feature>
<accession>A1B211</accession>
<feature type="transmembrane region" description="Helical" evidence="4">
    <location>
        <begin position="20"/>
        <end position="41"/>
    </location>
</feature>
<dbReference type="EMBL" id="CP000489">
    <property type="protein sequence ID" value="ABL69555.1"/>
    <property type="molecule type" value="Genomic_DNA"/>
</dbReference>
<dbReference type="InterPro" id="IPR010645">
    <property type="entry name" value="MFS_4"/>
</dbReference>
<dbReference type="InterPro" id="IPR036259">
    <property type="entry name" value="MFS_trans_sf"/>
</dbReference>
<dbReference type="KEGG" id="pde:Pden_1455"/>
<keyword evidence="2 4" id="KW-1133">Transmembrane helix</keyword>
<evidence type="ECO:0000256" key="2">
    <source>
        <dbReference type="ARBA" id="ARBA00022989"/>
    </source>
</evidence>
<feature type="transmembrane region" description="Helical" evidence="4">
    <location>
        <begin position="313"/>
        <end position="336"/>
    </location>
</feature>
<dbReference type="AlphaFoldDB" id="A1B211"/>
<feature type="transmembrane region" description="Helical" evidence="4">
    <location>
        <begin position="115"/>
        <end position="136"/>
    </location>
</feature>
<sequence>MLANQTSRRSAHLQVLRRDVWTVVMLALAPAVGLGIARFAYALVLPDMRADLGWSYAEAGWMNTSNAAGYLLGALLCTRAIAMAGAFRVMVIGVWACIFALVLCALAQQSVTLNAARGFAGVGGGLAFVSGGVLAAHIAQRNPEHGALYLGLFYAGPGLGIFLSGITVPTVLALFGAGSWRIAWVALAGLSLVFSVSVMRSKVAEISTPESEKDRVDHQPFALKMLPLLGGYLLFGAGYIAYMTFMIAWVRDGGGGAGFQAAFWAAIGAAAMASPWIWARLLKRLQHGHAFVALIGFTALGAALPLASGGSNALFLSAVIFGAAFFAVVASTTVFVRRNLPAGRWAPAIGALTVAFGIGQMLGPVATGIITDYSGGLSGGLLASVLMLIAACISGLFQRDLGAGASGATRD</sequence>
<dbReference type="PANTHER" id="PTHR23537">
    <property type="match status" value="1"/>
</dbReference>
<feature type="transmembrane region" description="Helical" evidence="4">
    <location>
        <begin position="148"/>
        <end position="176"/>
    </location>
</feature>
<dbReference type="SUPFAM" id="SSF103473">
    <property type="entry name" value="MFS general substrate transporter"/>
    <property type="match status" value="1"/>
</dbReference>
<feature type="transmembrane region" description="Helical" evidence="4">
    <location>
        <begin position="89"/>
        <end position="109"/>
    </location>
</feature>
<dbReference type="HOGENOM" id="CLU_001265_7_4_5"/>
<protein>
    <submittedName>
        <fullName evidence="6">Major facilitator superfamily MFS_1</fullName>
    </submittedName>
</protein>
<dbReference type="InterPro" id="IPR020846">
    <property type="entry name" value="MFS_dom"/>
</dbReference>
<feature type="transmembrane region" description="Helical" evidence="4">
    <location>
        <begin position="261"/>
        <end position="278"/>
    </location>
</feature>